<gene>
    <name evidence="1" type="ORF">UFOVP1004_50</name>
</gene>
<evidence type="ECO:0000313" key="1">
    <source>
        <dbReference type="EMBL" id="CAB4178024.1"/>
    </source>
</evidence>
<sequence length="88" mass="9986">MLQPLVMADTLTELTRNNLPTIVYDSFPLRQRRRTVSPDTFSVRATCETDSSFVSCSVVCVSIPKRGVETDTQPESIRLRVFFLADIF</sequence>
<name>A0A6J5QE93_9CAUD</name>
<accession>A0A6J5QE93</accession>
<proteinExistence type="predicted"/>
<dbReference type="EMBL" id="LR796964">
    <property type="protein sequence ID" value="CAB4178024.1"/>
    <property type="molecule type" value="Genomic_DNA"/>
</dbReference>
<organism evidence="1">
    <name type="scientific">uncultured Caudovirales phage</name>
    <dbReference type="NCBI Taxonomy" id="2100421"/>
    <lineage>
        <taxon>Viruses</taxon>
        <taxon>Duplodnaviria</taxon>
        <taxon>Heunggongvirae</taxon>
        <taxon>Uroviricota</taxon>
        <taxon>Caudoviricetes</taxon>
        <taxon>Peduoviridae</taxon>
        <taxon>Maltschvirus</taxon>
        <taxon>Maltschvirus maltsch</taxon>
    </lineage>
</organism>
<reference evidence="1" key="1">
    <citation type="submission" date="2020-05" db="EMBL/GenBank/DDBJ databases">
        <authorList>
            <person name="Chiriac C."/>
            <person name="Salcher M."/>
            <person name="Ghai R."/>
            <person name="Kavagutti S V."/>
        </authorList>
    </citation>
    <scope>NUCLEOTIDE SEQUENCE</scope>
</reference>
<protein>
    <submittedName>
        <fullName evidence="1">Uncharacterized protein</fullName>
    </submittedName>
</protein>